<name>A0A8J2J1Y8_9HEXA</name>
<feature type="region of interest" description="Disordered" evidence="1">
    <location>
        <begin position="1"/>
        <end position="90"/>
    </location>
</feature>
<dbReference type="AlphaFoldDB" id="A0A8J2J1Y8"/>
<proteinExistence type="predicted"/>
<dbReference type="Proteomes" id="UP000708208">
    <property type="component" value="Unassembled WGS sequence"/>
</dbReference>
<protein>
    <submittedName>
        <fullName evidence="2">Uncharacterized protein</fullName>
    </submittedName>
</protein>
<comment type="caution">
    <text evidence="2">The sequence shown here is derived from an EMBL/GenBank/DDBJ whole genome shotgun (WGS) entry which is preliminary data.</text>
</comment>
<keyword evidence="3" id="KW-1185">Reference proteome</keyword>
<organism evidence="2 3">
    <name type="scientific">Allacma fusca</name>
    <dbReference type="NCBI Taxonomy" id="39272"/>
    <lineage>
        <taxon>Eukaryota</taxon>
        <taxon>Metazoa</taxon>
        <taxon>Ecdysozoa</taxon>
        <taxon>Arthropoda</taxon>
        <taxon>Hexapoda</taxon>
        <taxon>Collembola</taxon>
        <taxon>Symphypleona</taxon>
        <taxon>Sminthuridae</taxon>
        <taxon>Allacma</taxon>
    </lineage>
</organism>
<dbReference type="EMBL" id="CAJVCH010016759">
    <property type="protein sequence ID" value="CAG7681760.1"/>
    <property type="molecule type" value="Genomic_DNA"/>
</dbReference>
<evidence type="ECO:0000256" key="1">
    <source>
        <dbReference type="SAM" id="MobiDB-lite"/>
    </source>
</evidence>
<evidence type="ECO:0000313" key="2">
    <source>
        <dbReference type="EMBL" id="CAG7681760.1"/>
    </source>
</evidence>
<accession>A0A8J2J1Y8</accession>
<reference evidence="2" key="1">
    <citation type="submission" date="2021-06" db="EMBL/GenBank/DDBJ databases">
        <authorList>
            <person name="Hodson N. C."/>
            <person name="Mongue J. A."/>
            <person name="Jaron S. K."/>
        </authorList>
    </citation>
    <scope>NUCLEOTIDE SEQUENCE</scope>
</reference>
<evidence type="ECO:0000313" key="3">
    <source>
        <dbReference type="Proteomes" id="UP000708208"/>
    </source>
</evidence>
<gene>
    <name evidence="2" type="ORF">AFUS01_LOCUS2860</name>
</gene>
<feature type="compositionally biased region" description="Acidic residues" evidence="1">
    <location>
        <begin position="32"/>
        <end position="47"/>
    </location>
</feature>
<sequence length="142" mass="16141">MLAQDVLQDNDQDESPAMFSHPELAPGPDYQQVEDADEEDDDDEEEEFDKRGQIYPRRKTTGKSEKQPGVQDSFVPIPSSSSSTHSDLNNPVKDFVVLAHRMASLQLFFTLFYGTHYDEKSIFEDFFVSPKTISGESQEQKS</sequence>